<keyword evidence="3" id="KW-1185">Reference proteome</keyword>
<dbReference type="RefSeq" id="WP_379936427.1">
    <property type="nucleotide sequence ID" value="NZ_JBHTHY010000024.1"/>
</dbReference>
<protein>
    <submittedName>
        <fullName evidence="2">Uncharacterized protein</fullName>
    </submittedName>
</protein>
<accession>A0ABW3B8F6</accession>
<name>A0ABW3B8F6_9FLAO</name>
<evidence type="ECO:0000313" key="3">
    <source>
        <dbReference type="Proteomes" id="UP001597012"/>
    </source>
</evidence>
<reference evidence="3" key="1">
    <citation type="journal article" date="2019" name="Int. J. Syst. Evol. Microbiol.">
        <title>The Global Catalogue of Microorganisms (GCM) 10K type strain sequencing project: providing services to taxonomists for standard genome sequencing and annotation.</title>
        <authorList>
            <consortium name="The Broad Institute Genomics Platform"/>
            <consortium name="The Broad Institute Genome Sequencing Center for Infectious Disease"/>
            <person name="Wu L."/>
            <person name="Ma J."/>
        </authorList>
    </citation>
    <scope>NUCLEOTIDE SEQUENCE [LARGE SCALE GENOMIC DNA]</scope>
    <source>
        <strain evidence="3">CCUG 61948</strain>
    </source>
</reference>
<proteinExistence type="predicted"/>
<dbReference type="Proteomes" id="UP001597012">
    <property type="component" value="Unassembled WGS sequence"/>
</dbReference>
<organism evidence="2 3">
    <name type="scientific">Maribacter chungangensis</name>
    <dbReference type="NCBI Taxonomy" id="1069117"/>
    <lineage>
        <taxon>Bacteria</taxon>
        <taxon>Pseudomonadati</taxon>
        <taxon>Bacteroidota</taxon>
        <taxon>Flavobacteriia</taxon>
        <taxon>Flavobacteriales</taxon>
        <taxon>Flavobacteriaceae</taxon>
        <taxon>Maribacter</taxon>
    </lineage>
</organism>
<evidence type="ECO:0000313" key="2">
    <source>
        <dbReference type="EMBL" id="MFD0799440.1"/>
    </source>
</evidence>
<feature type="region of interest" description="Disordered" evidence="1">
    <location>
        <begin position="37"/>
        <end position="64"/>
    </location>
</feature>
<comment type="caution">
    <text evidence="2">The sequence shown here is derived from an EMBL/GenBank/DDBJ whole genome shotgun (WGS) entry which is preliminary data.</text>
</comment>
<evidence type="ECO:0000256" key="1">
    <source>
        <dbReference type="SAM" id="MobiDB-lite"/>
    </source>
</evidence>
<sequence>MKLQNRCSFFKGILFLVLLMLGSECYAQFNRGMQRGMGRGMGRQRSAIPQAQHTPEPPAPKTSGEIVEDQMPAITEALALNDFEAAVVSSILKKYVQERIEAQILKLPPEKMKETFTNISERQDEELKMSLPPEKYEAFLGLMQDGVNKTIKKNKKKKKKQKKEKN</sequence>
<dbReference type="EMBL" id="JBHTHY010000024">
    <property type="protein sequence ID" value="MFD0799440.1"/>
    <property type="molecule type" value="Genomic_DNA"/>
</dbReference>
<gene>
    <name evidence="2" type="ORF">ACFQZJ_18350</name>
</gene>